<protein>
    <submittedName>
        <fullName evidence="1">Putative two-component response regulator</fullName>
    </submittedName>
</protein>
<dbReference type="EMBL" id="BK032510">
    <property type="protein sequence ID" value="DAF43754.1"/>
    <property type="molecule type" value="Genomic_DNA"/>
</dbReference>
<organism evidence="1">
    <name type="scientific">Myoviridae sp. ctNQV2</name>
    <dbReference type="NCBI Taxonomy" id="2827683"/>
    <lineage>
        <taxon>Viruses</taxon>
        <taxon>Duplodnaviria</taxon>
        <taxon>Heunggongvirae</taxon>
        <taxon>Uroviricota</taxon>
        <taxon>Caudoviricetes</taxon>
    </lineage>
</organism>
<dbReference type="InterPro" id="IPR036457">
    <property type="entry name" value="PPM-type-like_dom_sf"/>
</dbReference>
<reference evidence="1" key="1">
    <citation type="journal article" date="2021" name="Proc. Natl. Acad. Sci. U.S.A.">
        <title>A Catalog of Tens of Thousands of Viruses from Human Metagenomes Reveals Hidden Associations with Chronic Diseases.</title>
        <authorList>
            <person name="Tisza M.J."/>
            <person name="Buck C.B."/>
        </authorList>
    </citation>
    <scope>NUCLEOTIDE SEQUENCE</scope>
    <source>
        <strain evidence="1">CtNQV2</strain>
    </source>
</reference>
<accession>A0A8S5RZE9</accession>
<dbReference type="Gene3D" id="3.60.40.10">
    <property type="entry name" value="PPM-type phosphatase domain"/>
    <property type="match status" value="1"/>
</dbReference>
<evidence type="ECO:0000313" key="1">
    <source>
        <dbReference type="EMBL" id="DAF43754.1"/>
    </source>
</evidence>
<name>A0A8S5RZE9_9CAUD</name>
<dbReference type="SUPFAM" id="SSF81606">
    <property type="entry name" value="PP2C-like"/>
    <property type="match status" value="1"/>
</dbReference>
<proteinExistence type="predicted"/>
<sequence length="271" mass="31489">MYKIESFIAMGCAHSLHCEDDFYVYEDEEVIVAAVFDGCSSGIDSHFASTMHKYCLREVLIDIPYIIREDDNRNFPFKDINESGKEIIHLLYDRIYRLNYKVNSEMLSTVVLTLVNKLTKEYFICFAGDGVCKINDKIHSVHDSNSNAVWYLSSVKYSDFNFYYDTYCTKYSGIFENEISISSDGMESFKDKFGTDVTTEAEILFLGLNHDELKLNDKYKTIPMCRLYNMFQNGKIDEFKNIPVKNLDDFTIIKITEIKEKSNETSIESME</sequence>